<evidence type="ECO:0000313" key="4">
    <source>
        <dbReference type="EMBL" id="CAG2057342.1"/>
    </source>
</evidence>
<dbReference type="EMBL" id="CAJPIN010005243">
    <property type="protein sequence ID" value="CAG2057342.1"/>
    <property type="molecule type" value="Genomic_DNA"/>
</dbReference>
<dbReference type="Gene3D" id="3.20.20.70">
    <property type="entry name" value="Aldolase class I"/>
    <property type="match status" value="1"/>
</dbReference>
<keyword evidence="3" id="KW-0326">Glycosidase</keyword>
<dbReference type="InterPro" id="IPR000111">
    <property type="entry name" value="Glyco_hydro_27/36_CS"/>
</dbReference>
<comment type="similarity">
    <text evidence="1">Belongs to the glycosyl hydrolase 27 family.</text>
</comment>
<organism evidence="4 5">
    <name type="scientific">Timema podura</name>
    <name type="common">Walking stick</name>
    <dbReference type="NCBI Taxonomy" id="61482"/>
    <lineage>
        <taxon>Eukaryota</taxon>
        <taxon>Metazoa</taxon>
        <taxon>Ecdysozoa</taxon>
        <taxon>Arthropoda</taxon>
        <taxon>Hexapoda</taxon>
        <taxon>Insecta</taxon>
        <taxon>Pterygota</taxon>
        <taxon>Neoptera</taxon>
        <taxon>Polyneoptera</taxon>
        <taxon>Phasmatodea</taxon>
        <taxon>Timematodea</taxon>
        <taxon>Timematoidea</taxon>
        <taxon>Timematidae</taxon>
        <taxon>Timema</taxon>
    </lineage>
</organism>
<reference evidence="4" key="1">
    <citation type="submission" date="2021-03" db="EMBL/GenBank/DDBJ databases">
        <authorList>
            <person name="Tran Van P."/>
        </authorList>
    </citation>
    <scope>NUCLEOTIDE SEQUENCE</scope>
</reference>
<accession>A0ABN7NW65</accession>
<keyword evidence="2" id="KW-0378">Hydrolase</keyword>
<dbReference type="InterPro" id="IPR017853">
    <property type="entry name" value="GH"/>
</dbReference>
<dbReference type="PROSITE" id="PS00512">
    <property type="entry name" value="ALPHA_GALACTOSIDASE"/>
    <property type="match status" value="1"/>
</dbReference>
<evidence type="ECO:0000256" key="3">
    <source>
        <dbReference type="ARBA" id="ARBA00023295"/>
    </source>
</evidence>
<dbReference type="Pfam" id="PF16499">
    <property type="entry name" value="Melibiase_2"/>
    <property type="match status" value="1"/>
</dbReference>
<sequence length="293" mass="33806">MATLQIIARGTNEKPAMRYRASGLLNSLNSLETCFLTLLWKDVLERFNRVRKSLQSVNIKLINQVKGNEVEVSGRKRFGVTIFNVIIDRLVTELQRRCSPYGNDKLFRTMADLVVSEGYAAVGYEYINIDDCWLEKERNFRGELQPDKQRFPYGLRDLSNFLTSVLSLFPGDYQERACKSRFRRTNSIPILHVLNQLPKHLHLRRRTWIRTRPDRFLVPKDDVIGNKIANNAELACSSQMETRSKNSVKTFIRVFFLLTSTTGTQPTPYMPHIPHMARPPALHPHGSDNPAPY</sequence>
<evidence type="ECO:0000256" key="2">
    <source>
        <dbReference type="ARBA" id="ARBA00022801"/>
    </source>
</evidence>
<keyword evidence="5" id="KW-1185">Reference proteome</keyword>
<dbReference type="SUPFAM" id="SSF51445">
    <property type="entry name" value="(Trans)glycosidases"/>
    <property type="match status" value="1"/>
</dbReference>
<evidence type="ECO:0000313" key="5">
    <source>
        <dbReference type="Proteomes" id="UP001153148"/>
    </source>
</evidence>
<dbReference type="InterPro" id="IPR002241">
    <property type="entry name" value="Glyco_hydro_27"/>
</dbReference>
<dbReference type="PANTHER" id="PTHR11452">
    <property type="entry name" value="ALPHA-GALACTOSIDASE/ALPHA-N-ACETYLGALACTOSAMINIDASE"/>
    <property type="match status" value="1"/>
</dbReference>
<proteinExistence type="inferred from homology"/>
<name>A0ABN7NW65_TIMPD</name>
<dbReference type="InterPro" id="IPR013785">
    <property type="entry name" value="Aldolase_TIM"/>
</dbReference>
<evidence type="ECO:0000256" key="1">
    <source>
        <dbReference type="ARBA" id="ARBA00009743"/>
    </source>
</evidence>
<protein>
    <submittedName>
        <fullName evidence="4">Uncharacterized protein</fullName>
    </submittedName>
</protein>
<dbReference type="Proteomes" id="UP001153148">
    <property type="component" value="Unassembled WGS sequence"/>
</dbReference>
<dbReference type="PANTHER" id="PTHR11452:SF86">
    <property type="entry name" value="ALPHA-GALACTOSIDASE"/>
    <property type="match status" value="1"/>
</dbReference>
<comment type="caution">
    <text evidence="4">The sequence shown here is derived from an EMBL/GenBank/DDBJ whole genome shotgun (WGS) entry which is preliminary data.</text>
</comment>
<gene>
    <name evidence="4" type="ORF">TPAB3V08_LOCUS4321</name>
</gene>